<dbReference type="GO" id="GO:0003700">
    <property type="term" value="F:DNA-binding transcription factor activity"/>
    <property type="evidence" value="ECO:0007669"/>
    <property type="project" value="InterPro"/>
</dbReference>
<dbReference type="InterPro" id="IPR036390">
    <property type="entry name" value="WH_DNA-bd_sf"/>
</dbReference>
<evidence type="ECO:0000313" key="10">
    <source>
        <dbReference type="Proteomes" id="UP000249499"/>
    </source>
</evidence>
<comment type="function">
    <text evidence="5">Transcriptional regulator of the ttuABCDE tartrate utilization operon.</text>
</comment>
<dbReference type="EMBL" id="CP117258">
    <property type="protein sequence ID" value="WFR98632.1"/>
    <property type="molecule type" value="Genomic_DNA"/>
</dbReference>
<evidence type="ECO:0000256" key="6">
    <source>
        <dbReference type="ARBA" id="ARBA00067332"/>
    </source>
</evidence>
<proteinExistence type="inferred from homology"/>
<dbReference type="Gene3D" id="1.10.10.10">
    <property type="entry name" value="Winged helix-like DNA-binding domain superfamily/Winged helix DNA-binding domain"/>
    <property type="match status" value="1"/>
</dbReference>
<evidence type="ECO:0000256" key="4">
    <source>
        <dbReference type="ARBA" id="ARBA00023163"/>
    </source>
</evidence>
<evidence type="ECO:0000256" key="1">
    <source>
        <dbReference type="ARBA" id="ARBA00009437"/>
    </source>
</evidence>
<dbReference type="Gene3D" id="3.40.190.290">
    <property type="match status" value="1"/>
</dbReference>
<keyword evidence="2" id="KW-0805">Transcription regulation</keyword>
<organism evidence="9 10">
    <name type="scientific">Rhizobium tumorigenes</name>
    <dbReference type="NCBI Taxonomy" id="2041385"/>
    <lineage>
        <taxon>Bacteria</taxon>
        <taxon>Pseudomonadati</taxon>
        <taxon>Pseudomonadota</taxon>
        <taxon>Alphaproteobacteria</taxon>
        <taxon>Hyphomicrobiales</taxon>
        <taxon>Rhizobiaceae</taxon>
        <taxon>Rhizobium/Agrobacterium group</taxon>
        <taxon>Rhizobium</taxon>
    </lineage>
</organism>
<name>A0AAF1K997_9HYPH</name>
<dbReference type="InterPro" id="IPR036388">
    <property type="entry name" value="WH-like_DNA-bd_sf"/>
</dbReference>
<dbReference type="RefSeq" id="WP_111221456.1">
    <property type="nucleotide sequence ID" value="NZ_CP117258.1"/>
</dbReference>
<keyword evidence="3" id="KW-0238">DNA-binding</keyword>
<evidence type="ECO:0000256" key="3">
    <source>
        <dbReference type="ARBA" id="ARBA00023125"/>
    </source>
</evidence>
<accession>A0AAF1K997</accession>
<keyword evidence="10" id="KW-1185">Reference proteome</keyword>
<reference evidence="9 10" key="1">
    <citation type="journal article" date="2018" name="Sci. Rep.">
        <title>Rhizobium tumorigenes sp. nov., a novel plant tumorigenic bacterium isolated from cane gall tumors on thornless blackberry.</title>
        <authorList>
            <person name="Kuzmanovi N."/>
            <person name="Smalla K."/>
            <person name="Gronow S."/>
            <person name="PuBawska J."/>
        </authorList>
    </citation>
    <scope>NUCLEOTIDE SEQUENCE [LARGE SCALE GENOMIC DNA]</scope>
    <source>
        <strain evidence="9 10">1078</strain>
    </source>
</reference>
<dbReference type="Pfam" id="PF00126">
    <property type="entry name" value="HTH_1"/>
    <property type="match status" value="1"/>
</dbReference>
<reference evidence="10" key="2">
    <citation type="journal article" date="2023" name="MicrobiologyOpen">
        <title>Genomics of the tumorigenes clade of the family Rhizobiaceae and description of Rhizobium rhododendri sp. nov.</title>
        <authorList>
            <person name="Kuzmanovic N."/>
            <person name="diCenzo G.C."/>
            <person name="Bunk B."/>
            <person name="Sproeer C."/>
            <person name="Fruehling A."/>
            <person name="Neumann-Schaal M."/>
            <person name="Overmann J."/>
            <person name="Smalla K."/>
        </authorList>
    </citation>
    <scope>NUCLEOTIDE SEQUENCE [LARGE SCALE GENOMIC DNA]</scope>
    <source>
        <strain evidence="10">1078</strain>
        <plasmid evidence="10">unnamed1</plasmid>
    </source>
</reference>
<dbReference type="InterPro" id="IPR000847">
    <property type="entry name" value="LysR_HTH_N"/>
</dbReference>
<dbReference type="CDD" id="cd08471">
    <property type="entry name" value="PBP2_CrgA_like_2"/>
    <property type="match status" value="1"/>
</dbReference>
<dbReference type="PROSITE" id="PS50931">
    <property type="entry name" value="HTH_LYSR"/>
    <property type="match status" value="1"/>
</dbReference>
<evidence type="ECO:0000259" key="8">
    <source>
        <dbReference type="PROSITE" id="PS50931"/>
    </source>
</evidence>
<dbReference type="PANTHER" id="PTHR30537">
    <property type="entry name" value="HTH-TYPE TRANSCRIPTIONAL REGULATOR"/>
    <property type="match status" value="1"/>
</dbReference>
<sequence length="315" mass="34118">MDRLEAMSLLIEVVDRGSFSAAGRSLRLPVTTVSRKISDLEAAVGAKLLIRTTRKIDLTDAGITYLKAARRIIDQVEEAEREAAGEFTVPKGDLVITAPVQFGQLHVLPVVSDFLALFPQINIRLLLLDRHVHLVEDHVDMAVRIGKLPDSAMIATGIGSMRTVVCASPDFLAGHGMPLTPSDLAKLPCVTFDGPMPSPSWQLRNPKTGASIDIPIVSRLSVTTTGAAVAAAIRHVGVTRLLHYQVADAIKAGTLRIVLEDYEPEPTPVSLVHAARGQMALKMRRFLDFATPRLRAILPDFYEGSQGKGSHSRVS</sequence>
<dbReference type="PANTHER" id="PTHR30537:SF5">
    <property type="entry name" value="HTH-TYPE TRANSCRIPTIONAL ACTIVATOR TTDR-RELATED"/>
    <property type="match status" value="1"/>
</dbReference>
<dbReference type="AlphaFoldDB" id="A0AAF1K997"/>
<dbReference type="GO" id="GO:0043565">
    <property type="term" value="F:sequence-specific DNA binding"/>
    <property type="evidence" value="ECO:0007669"/>
    <property type="project" value="TreeGrafter"/>
</dbReference>
<dbReference type="GO" id="GO:0006351">
    <property type="term" value="P:DNA-templated transcription"/>
    <property type="evidence" value="ECO:0007669"/>
    <property type="project" value="TreeGrafter"/>
</dbReference>
<evidence type="ECO:0000313" key="9">
    <source>
        <dbReference type="EMBL" id="WFR98632.1"/>
    </source>
</evidence>
<protein>
    <recommendedName>
        <fullName evidence="6">HTH-type transcriptional regulator TtuA</fullName>
    </recommendedName>
    <alternativeName>
        <fullName evidence="7">Tartrate utilization transcriptional regulator</fullName>
    </alternativeName>
</protein>
<keyword evidence="4" id="KW-0804">Transcription</keyword>
<keyword evidence="9" id="KW-0614">Plasmid</keyword>
<evidence type="ECO:0000256" key="2">
    <source>
        <dbReference type="ARBA" id="ARBA00023015"/>
    </source>
</evidence>
<dbReference type="Proteomes" id="UP000249499">
    <property type="component" value="Plasmid unnamed1"/>
</dbReference>
<comment type="similarity">
    <text evidence="1">Belongs to the LysR transcriptional regulatory family.</text>
</comment>
<dbReference type="InterPro" id="IPR005119">
    <property type="entry name" value="LysR_subst-bd"/>
</dbReference>
<evidence type="ECO:0000256" key="7">
    <source>
        <dbReference type="ARBA" id="ARBA00083243"/>
    </source>
</evidence>
<dbReference type="FunFam" id="1.10.10.10:FF:000001">
    <property type="entry name" value="LysR family transcriptional regulator"/>
    <property type="match status" value="1"/>
</dbReference>
<evidence type="ECO:0000256" key="5">
    <source>
        <dbReference type="ARBA" id="ARBA00054626"/>
    </source>
</evidence>
<gene>
    <name evidence="9" type="ORF">PR017_25305</name>
</gene>
<feature type="domain" description="HTH lysR-type" evidence="8">
    <location>
        <begin position="1"/>
        <end position="59"/>
    </location>
</feature>
<dbReference type="Pfam" id="PF03466">
    <property type="entry name" value="LysR_substrate"/>
    <property type="match status" value="1"/>
</dbReference>
<dbReference type="KEGG" id="rtu:PR017_25305"/>
<dbReference type="InterPro" id="IPR058163">
    <property type="entry name" value="LysR-type_TF_proteobact-type"/>
</dbReference>
<dbReference type="SUPFAM" id="SSF46785">
    <property type="entry name" value="Winged helix' DNA-binding domain"/>
    <property type="match status" value="1"/>
</dbReference>
<dbReference type="SUPFAM" id="SSF53850">
    <property type="entry name" value="Periplasmic binding protein-like II"/>
    <property type="match status" value="1"/>
</dbReference>
<geneLocation type="plasmid" evidence="9 10">
    <name>unnamed1</name>
</geneLocation>